<keyword evidence="8" id="KW-0902">Two-component regulatory system</keyword>
<dbReference type="SUPFAM" id="SSF55874">
    <property type="entry name" value="ATPase domain of HSP90 chaperone/DNA topoisomerase II/histidine kinase"/>
    <property type="match status" value="1"/>
</dbReference>
<dbReference type="EC" id="2.7.13.3" evidence="2"/>
<gene>
    <name evidence="11" type="ORF">ACFQVC_34175</name>
</gene>
<evidence type="ECO:0000256" key="4">
    <source>
        <dbReference type="ARBA" id="ARBA00022679"/>
    </source>
</evidence>
<dbReference type="CDD" id="cd16917">
    <property type="entry name" value="HATPase_UhpB-NarQ-NarX-like"/>
    <property type="match status" value="1"/>
</dbReference>
<comment type="catalytic activity">
    <reaction evidence="1">
        <text>ATP + protein L-histidine = ADP + protein N-phospho-L-histidine.</text>
        <dbReference type="EC" id="2.7.13.3"/>
    </reaction>
</comment>
<dbReference type="Gene3D" id="1.20.5.1930">
    <property type="match status" value="1"/>
</dbReference>
<keyword evidence="7" id="KW-0067">ATP-binding</keyword>
<feature type="domain" description="Signal transduction histidine kinase subgroup 3 dimerisation and phosphoacceptor" evidence="10">
    <location>
        <begin position="213"/>
        <end position="277"/>
    </location>
</feature>
<reference evidence="12" key="1">
    <citation type="journal article" date="2019" name="Int. J. Syst. Evol. Microbiol.">
        <title>The Global Catalogue of Microorganisms (GCM) 10K type strain sequencing project: providing services to taxonomists for standard genome sequencing and annotation.</title>
        <authorList>
            <consortium name="The Broad Institute Genomics Platform"/>
            <consortium name="The Broad Institute Genome Sequencing Center for Infectious Disease"/>
            <person name="Wu L."/>
            <person name="Ma J."/>
        </authorList>
    </citation>
    <scope>NUCLEOTIDE SEQUENCE [LARGE SCALE GENOMIC DNA]</scope>
    <source>
        <strain evidence="12">SYNS20</strain>
    </source>
</reference>
<accession>A0ABW2JTI6</accession>
<dbReference type="EMBL" id="JBHTCF010000020">
    <property type="protein sequence ID" value="MFC7309244.1"/>
    <property type="molecule type" value="Genomic_DNA"/>
</dbReference>
<dbReference type="InterPro" id="IPR011712">
    <property type="entry name" value="Sig_transdc_His_kin_sub3_dim/P"/>
</dbReference>
<protein>
    <recommendedName>
        <fullName evidence="2">histidine kinase</fullName>
        <ecNumber evidence="2">2.7.13.3</ecNumber>
    </recommendedName>
</protein>
<dbReference type="Proteomes" id="UP001596523">
    <property type="component" value="Unassembled WGS sequence"/>
</dbReference>
<sequence>MTSMNPELTPTPRALERIRKLSAPWCARVRQRVDRLATRVFDEPATAADGRRSDLLVALTCGVLSTGAAYDLHPQGLVSGLAANAALGWAAAAALLLRRRLPELVTVLALAESAGSGDRAPLIFASYALAVYGRRSPWLWATVLVLGYITVDQALLPDLDRPPGYRASGAIVVPFVLGLVVRRHRTAMAALRERASQARSTVGRAVEFALLEERTRIAQHTHDELGHRLTVLTLQAAALRLKAEPGSELAQRAEAIEDTARGTMSDVRSMLDMLQGPAGRESGVSRLDFPRFVESLARNMRFAGMEVETEIEEPGRELTASEVAVLRKVVGEGLTNAAKHAAGARVTISLAHRDGMLELQVANGPARQPRQLWDSGGLGLRGMRAAATDAGGDLSCGPTAAGGYRLRLRLPEPAPAPAAAAPL</sequence>
<dbReference type="InterPro" id="IPR036890">
    <property type="entry name" value="HATPase_C_sf"/>
</dbReference>
<evidence type="ECO:0000256" key="1">
    <source>
        <dbReference type="ARBA" id="ARBA00000085"/>
    </source>
</evidence>
<keyword evidence="12" id="KW-1185">Reference proteome</keyword>
<evidence type="ECO:0000256" key="7">
    <source>
        <dbReference type="ARBA" id="ARBA00022840"/>
    </source>
</evidence>
<dbReference type="PANTHER" id="PTHR24421">
    <property type="entry name" value="NITRATE/NITRITE SENSOR PROTEIN NARX-RELATED"/>
    <property type="match status" value="1"/>
</dbReference>
<keyword evidence="6 11" id="KW-0418">Kinase</keyword>
<dbReference type="GO" id="GO:0016301">
    <property type="term" value="F:kinase activity"/>
    <property type="evidence" value="ECO:0007669"/>
    <property type="project" value="UniProtKB-KW"/>
</dbReference>
<evidence type="ECO:0000259" key="9">
    <source>
        <dbReference type="Pfam" id="PF02518"/>
    </source>
</evidence>
<evidence type="ECO:0000259" key="10">
    <source>
        <dbReference type="Pfam" id="PF07730"/>
    </source>
</evidence>
<evidence type="ECO:0000256" key="6">
    <source>
        <dbReference type="ARBA" id="ARBA00022777"/>
    </source>
</evidence>
<name>A0ABW2JTI6_9ACTN</name>
<evidence type="ECO:0000256" key="5">
    <source>
        <dbReference type="ARBA" id="ARBA00022741"/>
    </source>
</evidence>
<keyword evidence="4" id="KW-0808">Transferase</keyword>
<evidence type="ECO:0000313" key="11">
    <source>
        <dbReference type="EMBL" id="MFC7309244.1"/>
    </source>
</evidence>
<keyword evidence="3" id="KW-0597">Phosphoprotein</keyword>
<dbReference type="InterPro" id="IPR050482">
    <property type="entry name" value="Sensor_HK_TwoCompSys"/>
</dbReference>
<organism evidence="11 12">
    <name type="scientific">Streptomyces monticola</name>
    <dbReference type="NCBI Taxonomy" id="2666263"/>
    <lineage>
        <taxon>Bacteria</taxon>
        <taxon>Bacillati</taxon>
        <taxon>Actinomycetota</taxon>
        <taxon>Actinomycetes</taxon>
        <taxon>Kitasatosporales</taxon>
        <taxon>Streptomycetaceae</taxon>
        <taxon>Streptomyces</taxon>
    </lineage>
</organism>
<dbReference type="RefSeq" id="WP_381837985.1">
    <property type="nucleotide sequence ID" value="NZ_JBHTCF010000020.1"/>
</dbReference>
<dbReference type="InterPro" id="IPR003594">
    <property type="entry name" value="HATPase_dom"/>
</dbReference>
<dbReference type="Pfam" id="PF02518">
    <property type="entry name" value="HATPase_c"/>
    <property type="match status" value="1"/>
</dbReference>
<evidence type="ECO:0000256" key="8">
    <source>
        <dbReference type="ARBA" id="ARBA00023012"/>
    </source>
</evidence>
<dbReference type="Pfam" id="PF07730">
    <property type="entry name" value="HisKA_3"/>
    <property type="match status" value="1"/>
</dbReference>
<proteinExistence type="predicted"/>
<dbReference type="Gene3D" id="3.30.565.10">
    <property type="entry name" value="Histidine kinase-like ATPase, C-terminal domain"/>
    <property type="match status" value="1"/>
</dbReference>
<evidence type="ECO:0000256" key="3">
    <source>
        <dbReference type="ARBA" id="ARBA00022553"/>
    </source>
</evidence>
<comment type="caution">
    <text evidence="11">The sequence shown here is derived from an EMBL/GenBank/DDBJ whole genome shotgun (WGS) entry which is preliminary data.</text>
</comment>
<evidence type="ECO:0000256" key="2">
    <source>
        <dbReference type="ARBA" id="ARBA00012438"/>
    </source>
</evidence>
<dbReference type="PANTHER" id="PTHR24421:SF10">
    <property type="entry name" value="NITRATE_NITRITE SENSOR PROTEIN NARQ"/>
    <property type="match status" value="1"/>
</dbReference>
<keyword evidence="5" id="KW-0547">Nucleotide-binding</keyword>
<evidence type="ECO:0000313" key="12">
    <source>
        <dbReference type="Proteomes" id="UP001596523"/>
    </source>
</evidence>
<feature type="domain" description="Histidine kinase/HSP90-like ATPase" evidence="9">
    <location>
        <begin position="326"/>
        <end position="413"/>
    </location>
</feature>